<keyword evidence="3" id="KW-0732">Signal</keyword>
<feature type="chain" id="PRO_5046276166" evidence="3">
    <location>
        <begin position="21"/>
        <end position="441"/>
    </location>
</feature>
<comment type="caution">
    <text evidence="4">The sequence shown here is derived from an EMBL/GenBank/DDBJ whole genome shotgun (WGS) entry which is preliminary data.</text>
</comment>
<keyword evidence="4" id="KW-0645">Protease</keyword>
<dbReference type="SUPFAM" id="SSF56601">
    <property type="entry name" value="beta-lactamase/transpeptidase-like"/>
    <property type="match status" value="1"/>
</dbReference>
<evidence type="ECO:0000256" key="3">
    <source>
        <dbReference type="SAM" id="SignalP"/>
    </source>
</evidence>
<dbReference type="Gene3D" id="3.40.710.10">
    <property type="entry name" value="DD-peptidase/beta-lactamase superfamily"/>
    <property type="match status" value="2"/>
</dbReference>
<dbReference type="Proteomes" id="UP001337681">
    <property type="component" value="Unassembled WGS sequence"/>
</dbReference>
<dbReference type="EC" id="3.4.16.4" evidence="4"/>
<evidence type="ECO:0000256" key="2">
    <source>
        <dbReference type="ARBA" id="ARBA00022801"/>
    </source>
</evidence>
<dbReference type="PANTHER" id="PTHR30023">
    <property type="entry name" value="D-ALANYL-D-ALANINE CARBOXYPEPTIDASE"/>
    <property type="match status" value="1"/>
</dbReference>
<dbReference type="PRINTS" id="PR00922">
    <property type="entry name" value="DADACBPTASE3"/>
</dbReference>
<dbReference type="PROSITE" id="PS51257">
    <property type="entry name" value="PROKAR_LIPOPROTEIN"/>
    <property type="match status" value="1"/>
</dbReference>
<dbReference type="EMBL" id="JAZDQU010000001">
    <property type="protein sequence ID" value="MEE1884446.1"/>
    <property type="molecule type" value="Genomic_DNA"/>
</dbReference>
<name>A0ABU7H1M5_9SPHI</name>
<proteinExistence type="inferred from homology"/>
<accession>A0ABU7H1M5</accession>
<evidence type="ECO:0000313" key="5">
    <source>
        <dbReference type="Proteomes" id="UP001337681"/>
    </source>
</evidence>
<reference evidence="4 5" key="1">
    <citation type="submission" date="2024-01" db="EMBL/GenBank/DDBJ databases">
        <title>Pedobacter sp. nov., isolated from oil-contaminated soil.</title>
        <authorList>
            <person name="Le N.T.T."/>
        </authorList>
    </citation>
    <scope>NUCLEOTIDE SEQUENCE [LARGE SCALE GENOMIC DNA]</scope>
    <source>
        <strain evidence="4 5">VNH31</strain>
    </source>
</reference>
<keyword evidence="5" id="KW-1185">Reference proteome</keyword>
<dbReference type="RefSeq" id="WP_330145361.1">
    <property type="nucleotide sequence ID" value="NZ_JAZDQU010000001.1"/>
</dbReference>
<organism evidence="4 5">
    <name type="scientific">Pedobacter flavus</name>
    <dbReference type="NCBI Taxonomy" id="3113906"/>
    <lineage>
        <taxon>Bacteria</taxon>
        <taxon>Pseudomonadati</taxon>
        <taxon>Bacteroidota</taxon>
        <taxon>Sphingobacteriia</taxon>
        <taxon>Sphingobacteriales</taxon>
        <taxon>Sphingobacteriaceae</taxon>
        <taxon>Pedobacter</taxon>
    </lineage>
</organism>
<dbReference type="InterPro" id="IPR000667">
    <property type="entry name" value="Peptidase_S13"/>
</dbReference>
<dbReference type="InterPro" id="IPR012338">
    <property type="entry name" value="Beta-lactam/transpept-like"/>
</dbReference>
<feature type="signal peptide" evidence="3">
    <location>
        <begin position="1"/>
        <end position="20"/>
    </location>
</feature>
<dbReference type="PANTHER" id="PTHR30023:SF0">
    <property type="entry name" value="PENICILLIN-SENSITIVE CARBOXYPEPTIDASE A"/>
    <property type="match status" value="1"/>
</dbReference>
<comment type="similarity">
    <text evidence="1">Belongs to the peptidase S13 family.</text>
</comment>
<gene>
    <name evidence="4" type="ORF">VRU49_03330</name>
</gene>
<dbReference type="GO" id="GO:0009002">
    <property type="term" value="F:serine-type D-Ala-D-Ala carboxypeptidase activity"/>
    <property type="evidence" value="ECO:0007669"/>
    <property type="project" value="UniProtKB-EC"/>
</dbReference>
<dbReference type="Pfam" id="PF02113">
    <property type="entry name" value="Peptidase_S13"/>
    <property type="match status" value="1"/>
</dbReference>
<evidence type="ECO:0000256" key="1">
    <source>
        <dbReference type="ARBA" id="ARBA00006096"/>
    </source>
</evidence>
<keyword evidence="2 4" id="KW-0378">Hydrolase</keyword>
<sequence>MWIKYKYPLFFMLSSIFLMTSCSKTLYVSKNLKQMIEKSDTLNKYQAGFALYDPQMGKYIYTKDLHKYYTPASNTKLYTFYASLKMLPEFIPALKYVKREDSLIFWGTGDPSFLQGKLKGKEAFNFLKEAPEKLFFSPTRYTSSFYGAGWQWDDYNDYYQPEITELPLMDNMVTVRNVNSKIQIQPKIFAKDFMADSSNKRPFKIVRDFDQNIFNYPSDPSAPISPNFTQQIPYKTSTVTTLNILQDTLNKEVGIINLPLPKEAKALKGMSRDSILKEMMLPSDNFIAEHLLLLCADQLGTELNTAKAIDYALKNYLNDLPDKPIWVDGSGLSRYNLFTPADNIHILKKIMELYPNVDELFALLPAGGYSGTLKNAYPATKNPWVFGKTGTVSNTHNQSGYIKTKSGKILLYSFMNNNFVLPTSEIRKQMGKIVTYIHEKY</sequence>
<evidence type="ECO:0000313" key="4">
    <source>
        <dbReference type="EMBL" id="MEE1884446.1"/>
    </source>
</evidence>
<protein>
    <submittedName>
        <fullName evidence="4">D-alanyl-D-alanine carboxypeptidase</fullName>
        <ecNumber evidence="4">3.4.16.4</ecNumber>
    </submittedName>
</protein>
<keyword evidence="4" id="KW-0121">Carboxypeptidase</keyword>